<gene>
    <name evidence="2" type="ORF">LCGC14_0575510</name>
</gene>
<dbReference type="SMART" id="SM00260">
    <property type="entry name" value="CheW"/>
    <property type="match status" value="1"/>
</dbReference>
<feature type="domain" description="CheW-like" evidence="1">
    <location>
        <begin position="37"/>
        <end position="177"/>
    </location>
</feature>
<organism evidence="2">
    <name type="scientific">marine sediment metagenome</name>
    <dbReference type="NCBI Taxonomy" id="412755"/>
    <lineage>
        <taxon>unclassified sequences</taxon>
        <taxon>metagenomes</taxon>
        <taxon>ecological metagenomes</taxon>
    </lineage>
</organism>
<evidence type="ECO:0000259" key="1">
    <source>
        <dbReference type="PROSITE" id="PS50851"/>
    </source>
</evidence>
<dbReference type="EMBL" id="LAZR01000857">
    <property type="protein sequence ID" value="KKN56118.1"/>
    <property type="molecule type" value="Genomic_DNA"/>
</dbReference>
<dbReference type="PANTHER" id="PTHR22617">
    <property type="entry name" value="CHEMOTAXIS SENSOR HISTIDINE KINASE-RELATED"/>
    <property type="match status" value="1"/>
</dbReference>
<dbReference type="Gene3D" id="2.30.30.40">
    <property type="entry name" value="SH3 Domains"/>
    <property type="match status" value="1"/>
</dbReference>
<dbReference type="GO" id="GO:0007165">
    <property type="term" value="P:signal transduction"/>
    <property type="evidence" value="ECO:0007669"/>
    <property type="project" value="InterPro"/>
</dbReference>
<dbReference type="SUPFAM" id="SSF50341">
    <property type="entry name" value="CheW-like"/>
    <property type="match status" value="1"/>
</dbReference>
<accession>A0A0F9UR92</accession>
<name>A0A0F9UR92_9ZZZZ</name>
<dbReference type="PANTHER" id="PTHR22617:SF43">
    <property type="entry name" value="PROTEIN PILI"/>
    <property type="match status" value="1"/>
</dbReference>
<dbReference type="AlphaFoldDB" id="A0A0F9UR92"/>
<proteinExistence type="predicted"/>
<comment type="caution">
    <text evidence="2">The sequence shown here is derived from an EMBL/GenBank/DDBJ whole genome shotgun (WGS) entry which is preliminary data.</text>
</comment>
<sequence length="182" mass="20586">MNSTFCPADVISLLRDIQQRSLQSAANASQLDSFHGTWTAIGFRIAQENLLIPLNEAREVFIVPSQISPVPRAQPWVFGIANLRGELLPLFDLKYFLYGQPTKVNKRSRIVVTNNTQLYAGLLLDEVFGLKHFQHEPTLSNTNDETAISPYITSNINQHDMHWDIFSFNKLAVDQRFLNAAA</sequence>
<dbReference type="Pfam" id="PF01584">
    <property type="entry name" value="CheW"/>
    <property type="match status" value="1"/>
</dbReference>
<dbReference type="GO" id="GO:0006935">
    <property type="term" value="P:chemotaxis"/>
    <property type="evidence" value="ECO:0007669"/>
    <property type="project" value="InterPro"/>
</dbReference>
<dbReference type="InterPro" id="IPR039315">
    <property type="entry name" value="CheW"/>
</dbReference>
<protein>
    <recommendedName>
        <fullName evidence="1">CheW-like domain-containing protein</fullName>
    </recommendedName>
</protein>
<dbReference type="Gene3D" id="2.40.50.180">
    <property type="entry name" value="CheA-289, Domain 4"/>
    <property type="match status" value="1"/>
</dbReference>
<evidence type="ECO:0000313" key="2">
    <source>
        <dbReference type="EMBL" id="KKN56118.1"/>
    </source>
</evidence>
<reference evidence="2" key="1">
    <citation type="journal article" date="2015" name="Nature">
        <title>Complex archaea that bridge the gap between prokaryotes and eukaryotes.</title>
        <authorList>
            <person name="Spang A."/>
            <person name="Saw J.H."/>
            <person name="Jorgensen S.L."/>
            <person name="Zaremba-Niedzwiedzka K."/>
            <person name="Martijn J."/>
            <person name="Lind A.E."/>
            <person name="van Eijk R."/>
            <person name="Schleper C."/>
            <person name="Guy L."/>
            <person name="Ettema T.J."/>
        </authorList>
    </citation>
    <scope>NUCLEOTIDE SEQUENCE</scope>
</reference>
<dbReference type="InterPro" id="IPR002545">
    <property type="entry name" value="CheW-lke_dom"/>
</dbReference>
<dbReference type="GO" id="GO:0005829">
    <property type="term" value="C:cytosol"/>
    <property type="evidence" value="ECO:0007669"/>
    <property type="project" value="TreeGrafter"/>
</dbReference>
<dbReference type="PROSITE" id="PS50851">
    <property type="entry name" value="CHEW"/>
    <property type="match status" value="1"/>
</dbReference>
<dbReference type="InterPro" id="IPR036061">
    <property type="entry name" value="CheW-like_dom_sf"/>
</dbReference>